<feature type="region of interest" description="Disordered" evidence="1">
    <location>
        <begin position="34"/>
        <end position="61"/>
    </location>
</feature>
<evidence type="ECO:0008006" key="4">
    <source>
        <dbReference type="Google" id="ProtNLM"/>
    </source>
</evidence>
<protein>
    <recommendedName>
        <fullName evidence="4">Lipoprotein</fullName>
    </recommendedName>
</protein>
<dbReference type="EMBL" id="QKLW01000001">
    <property type="protein sequence ID" value="PYF84353.1"/>
    <property type="molecule type" value="Genomic_DNA"/>
</dbReference>
<reference evidence="2 3" key="1">
    <citation type="submission" date="2018-06" db="EMBL/GenBank/DDBJ databases">
        <title>Genomic Encyclopedia of Type Strains, Phase III (KMG-III): the genomes of soil and plant-associated and newly described type strains.</title>
        <authorList>
            <person name="Whitman W."/>
        </authorList>
    </citation>
    <scope>NUCLEOTIDE SEQUENCE [LARGE SCALE GENOMIC DNA]</scope>
    <source>
        <strain evidence="2 3">CECT 7730</strain>
    </source>
</reference>
<dbReference type="RefSeq" id="WP_110571803.1">
    <property type="nucleotide sequence ID" value="NZ_QKLW01000001.1"/>
</dbReference>
<evidence type="ECO:0000256" key="1">
    <source>
        <dbReference type="SAM" id="MobiDB-lite"/>
    </source>
</evidence>
<dbReference type="AlphaFoldDB" id="A0A318V8G1"/>
<sequence length="198" mass="22027">MEKLVLVCLVSVLMAGCVGNESYTKIGNYFNGSDESPVTEIEDAESEGNDTENNPDDPEKVYNATVTTSDLEGSWRKSCGHVDGEAHYDIVTLSFSRSEFTTDIKNYLDAGCTSPLPGAPNPTSFSKFTLGNGIMLSDGTIVTEVDSRTMRYDGAHFYPEEHNIIYIKNDNLYTGADDQDTLQRPTRLDYKRPFHRIN</sequence>
<accession>A0A318V8G1</accession>
<dbReference type="Proteomes" id="UP000247551">
    <property type="component" value="Unassembled WGS sequence"/>
</dbReference>
<feature type="compositionally biased region" description="Acidic residues" evidence="1">
    <location>
        <begin position="40"/>
        <end position="56"/>
    </location>
</feature>
<evidence type="ECO:0000313" key="2">
    <source>
        <dbReference type="EMBL" id="PYF84353.1"/>
    </source>
</evidence>
<evidence type="ECO:0000313" key="3">
    <source>
        <dbReference type="Proteomes" id="UP000247551"/>
    </source>
</evidence>
<keyword evidence="3" id="KW-1185">Reference proteome</keyword>
<organism evidence="2 3">
    <name type="scientific">Marinomonas alcarazii</name>
    <dbReference type="NCBI Taxonomy" id="491949"/>
    <lineage>
        <taxon>Bacteria</taxon>
        <taxon>Pseudomonadati</taxon>
        <taxon>Pseudomonadota</taxon>
        <taxon>Gammaproteobacteria</taxon>
        <taxon>Oceanospirillales</taxon>
        <taxon>Oceanospirillaceae</taxon>
        <taxon>Marinomonas</taxon>
    </lineage>
</organism>
<comment type="caution">
    <text evidence="2">The sequence shown here is derived from an EMBL/GenBank/DDBJ whole genome shotgun (WGS) entry which is preliminary data.</text>
</comment>
<name>A0A318V8G1_9GAMM</name>
<proteinExistence type="predicted"/>
<dbReference type="PROSITE" id="PS51257">
    <property type="entry name" value="PROKAR_LIPOPROTEIN"/>
    <property type="match status" value="1"/>
</dbReference>
<gene>
    <name evidence="2" type="ORF">DFP75_101378</name>
</gene>